<dbReference type="PANTHER" id="PTHR37023">
    <property type="entry name" value="TRANSPOSASE"/>
    <property type="match status" value="1"/>
</dbReference>
<reference evidence="3 4" key="1">
    <citation type="submission" date="2017-11" db="EMBL/GenBank/DDBJ databases">
        <authorList>
            <person name="Han C.G."/>
        </authorList>
    </citation>
    <scope>NUCLEOTIDE SEQUENCE [LARGE SCALE GENOMIC DNA]</scope>
    <source>
        <strain evidence="3">CFBP6411</strain>
    </source>
</reference>
<dbReference type="PANTHER" id="PTHR37023:SF1">
    <property type="entry name" value="ISSOD25 TRANSPOSASE TNPA_ISSOD25"/>
    <property type="match status" value="1"/>
</dbReference>
<protein>
    <submittedName>
        <fullName evidence="3">Transposase for insertion sequence element IS801</fullName>
    </submittedName>
</protein>
<dbReference type="EMBL" id="LT963408">
    <property type="protein sequence ID" value="SOS32962.1"/>
    <property type="molecule type" value="Genomic_DNA"/>
</dbReference>
<dbReference type="AlphaFoldDB" id="A0A2K4WAQ2"/>
<evidence type="ECO:0000313" key="3">
    <source>
        <dbReference type="EMBL" id="SOS32962.1"/>
    </source>
</evidence>
<accession>A0A2K4WAQ2</accession>
<dbReference type="GO" id="GO:0003677">
    <property type="term" value="F:DNA binding"/>
    <property type="evidence" value="ECO:0007669"/>
    <property type="project" value="InterPro"/>
</dbReference>
<evidence type="ECO:0000313" key="4">
    <source>
        <dbReference type="Proteomes" id="UP000238093"/>
    </source>
</evidence>
<name>A0A2K4WAQ2_9PSED</name>
<feature type="domain" description="Transposase zinc-binding" evidence="2">
    <location>
        <begin position="28"/>
        <end position="117"/>
    </location>
</feature>
<sequence length="341" mass="38592">MKPAYPPPLLQMSPAYKPRPLKNLFTANQCWVHLLEEGGLRDIEVESVTKMLACGTSILGVKHYTCGNEHCPHVKYLCNTCGCRACPSYGKKATDQWIADQQHRLPDCAWQHLVFTLPDTLWPLFFHNRHLLDALCRLAVDNLQYGARSRGLDIGVFCAIHTYGRRLNWHPHTHVSVTSGGIDEGGAWENLWFHKSALRRHWMLNVRQYLLSQWQHITVPPENAYLLSGNDWRHLILNAGGPHWHIYLSKKAANGRRTVNYLGRYLKTADLRQSISSLHRWCNAEFYLPGSPHEDLPGGDAKLNGHAASGGAAHPRKAFPDDPVFWVSGQPRLWPTATPGV</sequence>
<dbReference type="GO" id="GO:0004803">
    <property type="term" value="F:transposase activity"/>
    <property type="evidence" value="ECO:0007669"/>
    <property type="project" value="InterPro"/>
</dbReference>
<evidence type="ECO:0000259" key="2">
    <source>
        <dbReference type="Pfam" id="PF14319"/>
    </source>
</evidence>
<dbReference type="Proteomes" id="UP000238093">
    <property type="component" value="Chromosome I"/>
</dbReference>
<gene>
    <name evidence="3" type="ORF">CFBP6411_01602</name>
</gene>
<dbReference type="Pfam" id="PF14319">
    <property type="entry name" value="Zn_Tnp_IS91"/>
    <property type="match status" value="1"/>
</dbReference>
<feature type="domain" description="Transposase IS801/IS1294" evidence="1">
    <location>
        <begin position="155"/>
        <end position="268"/>
    </location>
</feature>
<dbReference type="InterPro" id="IPR007069">
    <property type="entry name" value="Transposase_32"/>
</dbReference>
<dbReference type="GO" id="GO:0006313">
    <property type="term" value="P:DNA transposition"/>
    <property type="evidence" value="ECO:0007669"/>
    <property type="project" value="InterPro"/>
</dbReference>
<proteinExistence type="predicted"/>
<evidence type="ECO:0000259" key="1">
    <source>
        <dbReference type="Pfam" id="PF04986"/>
    </source>
</evidence>
<organism evidence="3 4">
    <name type="scientific">Pseudomonas syringae group genomosp. 3</name>
    <dbReference type="NCBI Taxonomy" id="251701"/>
    <lineage>
        <taxon>Bacteria</taxon>
        <taxon>Pseudomonadati</taxon>
        <taxon>Pseudomonadota</taxon>
        <taxon>Gammaproteobacteria</taxon>
        <taxon>Pseudomonadales</taxon>
        <taxon>Pseudomonadaceae</taxon>
        <taxon>Pseudomonas</taxon>
    </lineage>
</organism>
<dbReference type="Pfam" id="PF04986">
    <property type="entry name" value="Y2_Tnp"/>
    <property type="match status" value="1"/>
</dbReference>
<dbReference type="InterPro" id="IPR026889">
    <property type="entry name" value="Zn_Tnp"/>
</dbReference>